<dbReference type="Proteomes" id="UP000000378">
    <property type="component" value="Chromosome"/>
</dbReference>
<dbReference type="EMBL" id="CP002048">
    <property type="protein sequence ID" value="ADI02524.1"/>
    <property type="molecule type" value="Genomic_DNA"/>
</dbReference>
<dbReference type="GO" id="GO:0016787">
    <property type="term" value="F:hydrolase activity"/>
    <property type="evidence" value="ECO:0007669"/>
    <property type="project" value="InterPro"/>
</dbReference>
<protein>
    <submittedName>
        <fullName evidence="2">1-(5-phosphoribosyl)-5-amino-4-imidazole-carboxylate (AIR) carboxylase</fullName>
    </submittedName>
</protein>
<gene>
    <name evidence="2" type="ordered locus">Slip_1769</name>
</gene>
<sequence length="250" mass="26618">MDKERLRVLLEEVATGRVTVEEALSQLKLLPYEDLGFAKIDYHRGVRDVFPEVIFCPGKTPEQIAVIFNKLAAQGTNVLATRATEEVFDVVKNEVRDAVFHPVARLITVKKKDFPRAGKVAVVTAGTSDLPVAEEAAISLELMGAEVVRIYDVGVAGIHRLFDRLEDINEARVLIVVAGMEGALASVVGGLTRRPVVAVPTSVGYGANFGGLSALLSMLNTCATGVGVVNIDNGFGAAALAFSILKSAED</sequence>
<dbReference type="HOGENOM" id="CLU_065705_0_0_9"/>
<dbReference type="Pfam" id="PF00731">
    <property type="entry name" value="AIRC"/>
    <property type="match status" value="1"/>
</dbReference>
<reference evidence="3" key="1">
    <citation type="journal article" date="2010" name="Stand. Genomic Sci.">
        <title>Complete genome sequence of Syntrophothermus lipocalidus type strain (TGB-C1T).</title>
        <authorList>
            <consortium name="US DOE Joint Genome Institute (JGI-PGF)"/>
            <person name="Djao O."/>
            <person name="Zhang X."/>
            <person name="Lucas S."/>
            <person name="Lapidus A."/>
            <person name="Glavina Del Rio T."/>
            <person name="Nolan M."/>
            <person name="Tice H."/>
            <person name="Cheng J."/>
            <person name="Han C."/>
            <person name="Tapia R."/>
            <person name="Goodwin L."/>
            <person name="Pitluck S."/>
            <person name="Liolios K."/>
            <person name="Ivanova N."/>
            <person name="Mavromatis K."/>
            <person name="Mikhailova N."/>
            <person name="Ovchinnikova G."/>
            <person name="Pati A."/>
            <person name="Brambilla E."/>
            <person name="Chen A."/>
            <person name="Palaniappan K."/>
            <person name="Land M."/>
            <person name="Hauser L."/>
            <person name="Chang Y."/>
            <person name="Jeffries C."/>
            <person name="Rohde M."/>
            <person name="Sikorski J."/>
            <person name="Spring S."/>
            <person name="Goker M."/>
            <person name="Detter J."/>
            <person name="Woyke T."/>
            <person name="Bristow J."/>
            <person name="Eisen J."/>
            <person name="Markowitz V."/>
            <person name="Hugenholtz P."/>
            <person name="Kyrpides N."/>
            <person name="Klenk H."/>
        </authorList>
    </citation>
    <scope>NUCLEOTIDE SEQUENCE [LARGE SCALE GENOMIC DNA]</scope>
    <source>
        <strain evidence="3">DSM 12680 / TGB-C1</strain>
    </source>
</reference>
<dbReference type="GO" id="GO:0006189">
    <property type="term" value="P:'de novo' IMP biosynthetic process"/>
    <property type="evidence" value="ECO:0007669"/>
    <property type="project" value="InterPro"/>
</dbReference>
<dbReference type="eggNOG" id="COG1691">
    <property type="taxonomic scope" value="Bacteria"/>
</dbReference>
<dbReference type="SMART" id="SM01001">
    <property type="entry name" value="AIRC"/>
    <property type="match status" value="1"/>
</dbReference>
<reference evidence="2 3" key="2">
    <citation type="journal article" date="2010" name="Stand. Genomic Sci.">
        <title>Complete genome sequence of Syntrophothermus lipocalidus type strain (TGB-C1).</title>
        <authorList>
            <person name="Djao O.D."/>
            <person name="Zhang X."/>
            <person name="Lucas S."/>
            <person name="Lapidus A."/>
            <person name="Del Rio T.G."/>
            <person name="Nolan M."/>
            <person name="Tice H."/>
            <person name="Cheng J.F."/>
            <person name="Han C."/>
            <person name="Tapia R."/>
            <person name="Goodwin L."/>
            <person name="Pitluck S."/>
            <person name="Liolios K."/>
            <person name="Ivanova N."/>
            <person name="Mavromatis K."/>
            <person name="Mikhailova N."/>
            <person name="Ovchinnikova G."/>
            <person name="Pati A."/>
            <person name="Brambilla E."/>
            <person name="Chen A."/>
            <person name="Palaniappan K."/>
            <person name="Land M."/>
            <person name="Hauser L."/>
            <person name="Chang Y.J."/>
            <person name="Jeffries C.D."/>
            <person name="Rohde M."/>
            <person name="Sikorski J."/>
            <person name="Spring S."/>
            <person name="Goker M."/>
            <person name="Detter J.C."/>
            <person name="Woyke T."/>
            <person name="Bristow J."/>
            <person name="Eisen J.A."/>
            <person name="Markowitz V."/>
            <person name="Hugenholtz P."/>
            <person name="Kyrpides N.C."/>
            <person name="Klenk H.P."/>
        </authorList>
    </citation>
    <scope>NUCLEOTIDE SEQUENCE [LARGE SCALE GENOMIC DNA]</scope>
    <source>
        <strain evidence="3">DSM 12680 / TGB-C1</strain>
    </source>
</reference>
<dbReference type="AlphaFoldDB" id="D7CP89"/>
<dbReference type="RefSeq" id="WP_013175926.1">
    <property type="nucleotide sequence ID" value="NC_014220.1"/>
</dbReference>
<name>D7CP89_SYNLT</name>
<accession>D7CP89</accession>
<proteinExistence type="predicted"/>
<organism evidence="2 3">
    <name type="scientific">Syntrophothermus lipocalidus (strain DSM 12680 / TGB-C1)</name>
    <dbReference type="NCBI Taxonomy" id="643648"/>
    <lineage>
        <taxon>Bacteria</taxon>
        <taxon>Bacillati</taxon>
        <taxon>Bacillota</taxon>
        <taxon>Clostridia</taxon>
        <taxon>Eubacteriales</taxon>
        <taxon>Syntrophomonadaceae</taxon>
        <taxon>Syntrophothermus</taxon>
    </lineage>
</organism>
<dbReference type="PANTHER" id="PTHR43064">
    <property type="entry name" value="PHOSPHORIBOSYLAMINOIMIDAZOLE CARBOXYLASE-RELATED"/>
    <property type="match status" value="1"/>
</dbReference>
<evidence type="ECO:0000259" key="1">
    <source>
        <dbReference type="SMART" id="SM01001"/>
    </source>
</evidence>
<dbReference type="PANTHER" id="PTHR43064:SF1">
    <property type="entry name" value="SLL1489 PROTEIN"/>
    <property type="match status" value="1"/>
</dbReference>
<dbReference type="InterPro" id="IPR000031">
    <property type="entry name" value="PurE_dom"/>
</dbReference>
<evidence type="ECO:0000313" key="2">
    <source>
        <dbReference type="EMBL" id="ADI02524.1"/>
    </source>
</evidence>
<evidence type="ECO:0000313" key="3">
    <source>
        <dbReference type="Proteomes" id="UP000000378"/>
    </source>
</evidence>
<dbReference type="SUPFAM" id="SSF52255">
    <property type="entry name" value="N5-CAIR mutase (phosphoribosylaminoimidazole carboxylase, PurE)"/>
    <property type="match status" value="1"/>
</dbReference>
<dbReference type="KEGG" id="slp:Slip_1769"/>
<dbReference type="STRING" id="643648.Slip_1769"/>
<dbReference type="OrthoDB" id="9782511at2"/>
<dbReference type="Gene3D" id="3.40.50.1970">
    <property type="match status" value="1"/>
</dbReference>
<dbReference type="NCBIfam" id="NF033503">
    <property type="entry name" value="LarB"/>
    <property type="match status" value="1"/>
</dbReference>
<dbReference type="InterPro" id="IPR039476">
    <property type="entry name" value="P2CMN_synthase_LarB"/>
</dbReference>
<feature type="domain" description="PurE" evidence="1">
    <location>
        <begin position="118"/>
        <end position="250"/>
    </location>
</feature>
<keyword evidence="3" id="KW-1185">Reference proteome</keyword>